<dbReference type="AlphaFoldDB" id="A0A3S7WUS7"/>
<name>A0A3S7WUS7_LEIDO</name>
<gene>
    <name evidence="2" type="ORF">LdCL_180007300</name>
</gene>
<accession>A0A3S7WUS7</accession>
<evidence type="ECO:0000313" key="3">
    <source>
        <dbReference type="Proteomes" id="UP000274082"/>
    </source>
</evidence>
<dbReference type="VEuPathDB" id="TriTrypDB:LdBPK_180240.1"/>
<dbReference type="VEuPathDB" id="TriTrypDB:LdCL_180007300"/>
<keyword evidence="3" id="KW-1185">Reference proteome</keyword>
<feature type="transmembrane region" description="Helical" evidence="1">
    <location>
        <begin position="15"/>
        <end position="34"/>
    </location>
</feature>
<keyword evidence="1" id="KW-0812">Transmembrane</keyword>
<dbReference type="EMBL" id="CP029517">
    <property type="protein sequence ID" value="AYU77950.1"/>
    <property type="molecule type" value="Genomic_DNA"/>
</dbReference>
<dbReference type="OrthoDB" id="265097at2759"/>
<sequence>MVPARDIIQYFADRHTAAVATAFIIYVLVIAWCGNTGAREVQQRTEAVFRRLHSTADATSSAGPTFFTSAVTQIVSVAVLRLTDADAELLHGGTLDRVSSRAEREQQLLSLASRWQYYFAVGDFTLISSSSRLTASGMLNEWIATLGSVYPTCVFASLAGGAGSEDTEDDRQVLILPSAWQSHRRALMGDQHQRSLRVLRVHTLPAPERLRERVAAVAAASNEGDGGAKDPLFVFVSENAIRKWSAAVDAAELKRPPTERWRSGKSGLNAWEELLQITSMPQAALRAAVGAAAAPPSVVDPLPPDLRRREAQLSRKMTQESLTSAMDAAQYIPRLAMDLANTYKAPYVIVASWCSSVGTYGWNGTGTSGARTEDQALVLVLCLQDNELLDIVPSRQHVSRLLQQ</sequence>
<protein>
    <submittedName>
        <fullName evidence="2">Uncharacterized protein</fullName>
    </submittedName>
</protein>
<evidence type="ECO:0000313" key="2">
    <source>
        <dbReference type="EMBL" id="AYU77950.1"/>
    </source>
</evidence>
<keyword evidence="1" id="KW-1133">Transmembrane helix</keyword>
<reference evidence="2 3" key="1">
    <citation type="journal article" date="2018" name="Sci. Rep.">
        <title>A complete Leishmania donovani reference genome identifies novel genetic variations associated with virulence.</title>
        <authorList>
            <person name="Lypaczewski P."/>
            <person name="Hoshizaki J."/>
            <person name="Zhang W.-W."/>
            <person name="McCall L.-I."/>
            <person name="Torcivia-Rodriguez J."/>
            <person name="Simonyan V."/>
            <person name="Kaur A."/>
            <person name="Dewar K."/>
            <person name="Matlashewski G."/>
        </authorList>
    </citation>
    <scope>NUCLEOTIDE SEQUENCE [LARGE SCALE GENOMIC DNA]</scope>
    <source>
        <strain evidence="2 3">LdCL</strain>
    </source>
</reference>
<dbReference type="VEuPathDB" id="TriTrypDB:LDHU3_18.0290"/>
<organism evidence="2 3">
    <name type="scientific">Leishmania donovani</name>
    <dbReference type="NCBI Taxonomy" id="5661"/>
    <lineage>
        <taxon>Eukaryota</taxon>
        <taxon>Discoba</taxon>
        <taxon>Euglenozoa</taxon>
        <taxon>Kinetoplastea</taxon>
        <taxon>Metakinetoplastina</taxon>
        <taxon>Trypanosomatida</taxon>
        <taxon>Trypanosomatidae</taxon>
        <taxon>Leishmaniinae</taxon>
        <taxon>Leishmania</taxon>
    </lineage>
</organism>
<proteinExistence type="predicted"/>
<keyword evidence="1" id="KW-0472">Membrane</keyword>
<dbReference type="Proteomes" id="UP000274082">
    <property type="component" value="Chromosome 18"/>
</dbReference>
<evidence type="ECO:0000256" key="1">
    <source>
        <dbReference type="SAM" id="Phobius"/>
    </source>
</evidence>